<dbReference type="GO" id="GO:0043709">
    <property type="term" value="P:cell adhesion involved in single-species biofilm formation"/>
    <property type="evidence" value="ECO:0007669"/>
    <property type="project" value="TreeGrafter"/>
</dbReference>
<evidence type="ECO:0000256" key="1">
    <source>
        <dbReference type="ARBA" id="ARBA00004561"/>
    </source>
</evidence>
<comment type="subcellular location">
    <subcellularLocation>
        <location evidence="1">Fimbrium</location>
    </subcellularLocation>
</comment>
<dbReference type="SUPFAM" id="SSF49401">
    <property type="entry name" value="Bacterial adhesins"/>
    <property type="match status" value="1"/>
</dbReference>
<dbReference type="GO" id="GO:0009289">
    <property type="term" value="C:pilus"/>
    <property type="evidence" value="ECO:0007669"/>
    <property type="project" value="UniProtKB-SubCell"/>
</dbReference>
<protein>
    <recommendedName>
        <fullName evidence="5">Fimbrial-type adhesion domain-containing protein</fullName>
    </recommendedName>
</protein>
<dbReference type="EMBL" id="LFCV01000052">
    <property type="protein sequence ID" value="KMJ45491.1"/>
    <property type="molecule type" value="Genomic_DNA"/>
</dbReference>
<evidence type="ECO:0000256" key="4">
    <source>
        <dbReference type="ARBA" id="ARBA00023263"/>
    </source>
</evidence>
<dbReference type="Gene3D" id="2.60.40.3310">
    <property type="match status" value="1"/>
</dbReference>
<reference evidence="6 7" key="1">
    <citation type="submission" date="2015-06" db="EMBL/GenBank/DDBJ databases">
        <title>Draft Whole-Genome Sequence of the Entomopathogenic Bacterium Xenorhabdus khoisanae.</title>
        <authorList>
            <person name="Naidoo S."/>
            <person name="Featherston J."/>
            <person name="Gray V.M."/>
        </authorList>
    </citation>
    <scope>NUCLEOTIDE SEQUENCE [LARGE SCALE GENOMIC DNA]</scope>
    <source>
        <strain evidence="6 7">MCB</strain>
    </source>
</reference>
<keyword evidence="7" id="KW-1185">Reference proteome</keyword>
<feature type="domain" description="Fimbrial-type adhesion" evidence="5">
    <location>
        <begin position="183"/>
        <end position="313"/>
    </location>
</feature>
<comment type="caution">
    <text evidence="6">The sequence shown here is derived from an EMBL/GenBank/DDBJ whole genome shotgun (WGS) entry which is preliminary data.</text>
</comment>
<keyword evidence="3" id="KW-0732">Signal</keyword>
<dbReference type="STRING" id="880157.AB204_08805"/>
<dbReference type="PANTHER" id="PTHR33420">
    <property type="entry name" value="FIMBRIAL SUBUNIT ELFA-RELATED"/>
    <property type="match status" value="1"/>
</dbReference>
<evidence type="ECO:0000313" key="6">
    <source>
        <dbReference type="EMBL" id="KMJ45491.1"/>
    </source>
</evidence>
<organism evidence="6 7">
    <name type="scientific">Xenorhabdus khoisanae</name>
    <dbReference type="NCBI Taxonomy" id="880157"/>
    <lineage>
        <taxon>Bacteria</taxon>
        <taxon>Pseudomonadati</taxon>
        <taxon>Pseudomonadota</taxon>
        <taxon>Gammaproteobacteria</taxon>
        <taxon>Enterobacterales</taxon>
        <taxon>Morganellaceae</taxon>
        <taxon>Xenorhabdus</taxon>
    </lineage>
</organism>
<dbReference type="PANTHER" id="PTHR33420:SF3">
    <property type="entry name" value="FIMBRIAL SUBUNIT ELFA"/>
    <property type="match status" value="1"/>
</dbReference>
<dbReference type="Pfam" id="PF00419">
    <property type="entry name" value="Fimbrial"/>
    <property type="match status" value="1"/>
</dbReference>
<sequence>MFITHKTFTHKTFTHKTCTHKTCTHKKYRLLLAAISMLIILSTNAYSHANSCRFDIKPMAESMLISEGQFLVNREIRIGEVIGAYPVRQVNRNEFHCDDSEKIEWEFTGYPFSMTSISGGIHDSGVPGIGIRFNNQQNETKIEFVKTKSETGSGTIKNGVITARLAGTAIYSYSLSKIRFITPGCSLQEKNIRISMGKIGSSQFSGVNSTAGERHFDIDLACNANVPIELVLSPIIQGRAGDILGLDHDRNSASGIGLQVLYQDQPIVLNSSVKLGSSMNGIYSIPFKARYIQTDNHITAGKANATATLNLVYP</sequence>
<accession>A0A0J5FT89</accession>
<evidence type="ECO:0000259" key="5">
    <source>
        <dbReference type="Pfam" id="PF00419"/>
    </source>
</evidence>
<dbReference type="InterPro" id="IPR008966">
    <property type="entry name" value="Adhesion_dom_sf"/>
</dbReference>
<name>A0A0J5FT89_9GAMM</name>
<comment type="similarity">
    <text evidence="2">Belongs to the fimbrial protein family.</text>
</comment>
<keyword evidence="4" id="KW-0281">Fimbrium</keyword>
<evidence type="ECO:0000256" key="3">
    <source>
        <dbReference type="ARBA" id="ARBA00022729"/>
    </source>
</evidence>
<dbReference type="InterPro" id="IPR050263">
    <property type="entry name" value="Bact_Fimbrial_Adh_Pro"/>
</dbReference>
<evidence type="ECO:0000256" key="2">
    <source>
        <dbReference type="ARBA" id="ARBA00006671"/>
    </source>
</evidence>
<proteinExistence type="inferred from homology"/>
<gene>
    <name evidence="6" type="ORF">AB204_08805</name>
</gene>
<dbReference type="AlphaFoldDB" id="A0A0J5FT89"/>
<dbReference type="InterPro" id="IPR036937">
    <property type="entry name" value="Adhesion_dom_fimbrial_sf"/>
</dbReference>
<dbReference type="Gene3D" id="2.60.40.1090">
    <property type="entry name" value="Fimbrial-type adhesion domain"/>
    <property type="match status" value="1"/>
</dbReference>
<dbReference type="InterPro" id="IPR000259">
    <property type="entry name" value="Adhesion_dom_fimbrial"/>
</dbReference>
<dbReference type="Proteomes" id="UP000036277">
    <property type="component" value="Unassembled WGS sequence"/>
</dbReference>
<evidence type="ECO:0000313" key="7">
    <source>
        <dbReference type="Proteomes" id="UP000036277"/>
    </source>
</evidence>
<dbReference type="PATRIC" id="fig|880157.4.peg.1860"/>